<proteinExistence type="inferred from homology"/>
<dbReference type="GO" id="GO:0005736">
    <property type="term" value="C:RNA polymerase I complex"/>
    <property type="evidence" value="ECO:0007669"/>
    <property type="project" value="TreeGrafter"/>
</dbReference>
<name>A0AAD1XWA4_EUPCR</name>
<keyword evidence="6" id="KW-1185">Reference proteome</keyword>
<dbReference type="GO" id="GO:0006366">
    <property type="term" value="P:transcription by RNA polymerase II"/>
    <property type="evidence" value="ECO:0007669"/>
    <property type="project" value="TreeGrafter"/>
</dbReference>
<comment type="caution">
    <text evidence="5">The sequence shown here is derived from an EMBL/GenBank/DDBJ whole genome shotgun (WGS) entry which is preliminary data.</text>
</comment>
<dbReference type="Pfam" id="PF01191">
    <property type="entry name" value="RNA_pol_Rpb5_C"/>
    <property type="match status" value="1"/>
</dbReference>
<dbReference type="GO" id="GO:0005666">
    <property type="term" value="C:RNA polymerase III complex"/>
    <property type="evidence" value="ECO:0007669"/>
    <property type="project" value="TreeGrafter"/>
</dbReference>
<sequence length="212" mass="24555">MEEKLKDYAKSMVILYRMLHKRGYIIPEDKHERSLEDTITYMKQPGTTEKQRCSVANCDLTITCFRAGPVKDHIMVFFLRDSKVTAGKFNECIGQVRDQDATRCVLVIGGEMTPSALKLARAFDDLVTLEVFYEEEVLFDITEHNLQPEFRVLTEEETEELLKEYEISVYQLPAISKADPIARFYGLDPKQVIKITRKNQVSGSYYTYRVCI</sequence>
<dbReference type="SUPFAM" id="SSF53036">
    <property type="entry name" value="Eukaryotic RPB5 N-terminal domain"/>
    <property type="match status" value="1"/>
</dbReference>
<dbReference type="InterPro" id="IPR035913">
    <property type="entry name" value="RPB5-like_sf"/>
</dbReference>
<comment type="subcellular location">
    <subcellularLocation>
        <location evidence="1">Nucleus</location>
    </subcellularLocation>
</comment>
<dbReference type="InterPro" id="IPR000783">
    <property type="entry name" value="RNA_pol_subH/Rpb5_C"/>
</dbReference>
<dbReference type="GO" id="GO:0003677">
    <property type="term" value="F:DNA binding"/>
    <property type="evidence" value="ECO:0007669"/>
    <property type="project" value="InterPro"/>
</dbReference>
<feature type="domain" description="RNA polymerase subunit H/Rpb5 C-terminal" evidence="4">
    <location>
        <begin position="139"/>
        <end position="211"/>
    </location>
</feature>
<evidence type="ECO:0000256" key="2">
    <source>
        <dbReference type="ARBA" id="ARBA00023163"/>
    </source>
</evidence>
<dbReference type="Gene3D" id="3.40.1340.10">
    <property type="entry name" value="RNA polymerase, Rpb5, N-terminal domain"/>
    <property type="match status" value="1"/>
</dbReference>
<dbReference type="InterPro" id="IPR036710">
    <property type="entry name" value="RNA_pol_Rpb5_N_sf"/>
</dbReference>
<dbReference type="FunFam" id="3.90.940.20:FF:000001">
    <property type="entry name" value="DNA-directed RNA polymerases I, II, and III subunit RPABC1"/>
    <property type="match status" value="1"/>
</dbReference>
<comment type="similarity">
    <text evidence="3">Belongs to the archaeal Rpo5/eukaryotic RPB5 RNA polymerase subunit family.</text>
</comment>
<keyword evidence="2" id="KW-0804">Transcription</keyword>
<evidence type="ECO:0000256" key="3">
    <source>
        <dbReference type="ARBA" id="ARBA00025765"/>
    </source>
</evidence>
<evidence type="ECO:0000256" key="1">
    <source>
        <dbReference type="ARBA" id="ARBA00004123"/>
    </source>
</evidence>
<dbReference type="EMBL" id="CAMPGE010022062">
    <property type="protein sequence ID" value="CAI2380142.1"/>
    <property type="molecule type" value="Genomic_DNA"/>
</dbReference>
<dbReference type="InterPro" id="IPR014381">
    <property type="entry name" value="Arch_Rpo5/euc_Rpb5"/>
</dbReference>
<dbReference type="PANTHER" id="PTHR10535">
    <property type="entry name" value="DNA-DIRECTED RNA POLYMERASES I, II, AND III SUBUNIT RPABC1"/>
    <property type="match status" value="1"/>
</dbReference>
<dbReference type="GO" id="GO:0006362">
    <property type="term" value="P:transcription elongation by RNA polymerase I"/>
    <property type="evidence" value="ECO:0007669"/>
    <property type="project" value="TreeGrafter"/>
</dbReference>
<accession>A0AAD1XWA4</accession>
<dbReference type="PIRSF" id="PIRSF000747">
    <property type="entry name" value="RPB5"/>
    <property type="match status" value="1"/>
</dbReference>
<dbReference type="Proteomes" id="UP001295684">
    <property type="component" value="Unassembled WGS sequence"/>
</dbReference>
<organism evidence="5 6">
    <name type="scientific">Euplotes crassus</name>
    <dbReference type="NCBI Taxonomy" id="5936"/>
    <lineage>
        <taxon>Eukaryota</taxon>
        <taxon>Sar</taxon>
        <taxon>Alveolata</taxon>
        <taxon>Ciliophora</taxon>
        <taxon>Intramacronucleata</taxon>
        <taxon>Spirotrichea</taxon>
        <taxon>Hypotrichia</taxon>
        <taxon>Euplotida</taxon>
        <taxon>Euplotidae</taxon>
        <taxon>Moneuplotes</taxon>
    </lineage>
</organism>
<reference evidence="5" key="1">
    <citation type="submission" date="2023-07" db="EMBL/GenBank/DDBJ databases">
        <authorList>
            <consortium name="AG Swart"/>
            <person name="Singh M."/>
            <person name="Singh A."/>
            <person name="Seah K."/>
            <person name="Emmerich C."/>
        </authorList>
    </citation>
    <scope>NUCLEOTIDE SEQUENCE</scope>
    <source>
        <strain evidence="5">DP1</strain>
    </source>
</reference>
<dbReference type="GO" id="GO:0042797">
    <property type="term" value="P:tRNA transcription by RNA polymerase III"/>
    <property type="evidence" value="ECO:0007669"/>
    <property type="project" value="TreeGrafter"/>
</dbReference>
<dbReference type="AlphaFoldDB" id="A0AAD1XWA4"/>
<evidence type="ECO:0000313" key="5">
    <source>
        <dbReference type="EMBL" id="CAI2380142.1"/>
    </source>
</evidence>
<dbReference type="GO" id="GO:0005665">
    <property type="term" value="C:RNA polymerase II, core complex"/>
    <property type="evidence" value="ECO:0007669"/>
    <property type="project" value="TreeGrafter"/>
</dbReference>
<dbReference type="SUPFAM" id="SSF55287">
    <property type="entry name" value="RPB5-like RNA polymerase subunit"/>
    <property type="match status" value="1"/>
</dbReference>
<protein>
    <recommendedName>
        <fullName evidence="4">RNA polymerase subunit H/Rpb5 C-terminal domain-containing protein</fullName>
    </recommendedName>
</protein>
<dbReference type="GO" id="GO:0003899">
    <property type="term" value="F:DNA-directed RNA polymerase activity"/>
    <property type="evidence" value="ECO:0007669"/>
    <property type="project" value="InterPro"/>
</dbReference>
<dbReference type="PANTHER" id="PTHR10535:SF0">
    <property type="entry name" value="DNA-DIRECTED RNA POLYMERASES I, II, AND III SUBUNIT RPABC1"/>
    <property type="match status" value="1"/>
</dbReference>
<dbReference type="Gene3D" id="3.90.940.20">
    <property type="entry name" value="RPB5-like RNA polymerase subunit"/>
    <property type="match status" value="1"/>
</dbReference>
<evidence type="ECO:0000313" key="6">
    <source>
        <dbReference type="Proteomes" id="UP001295684"/>
    </source>
</evidence>
<gene>
    <name evidence="5" type="ORF">ECRASSUSDP1_LOCUS21570</name>
</gene>
<evidence type="ECO:0000259" key="4">
    <source>
        <dbReference type="Pfam" id="PF01191"/>
    </source>
</evidence>